<reference evidence="2 3" key="1">
    <citation type="submission" date="2018-03" db="EMBL/GenBank/DDBJ databases">
        <title>Genome assembly of novel Miniimonas species PCH200.</title>
        <authorList>
            <person name="Thakur V."/>
            <person name="Kumar V."/>
            <person name="Singh D."/>
        </authorList>
    </citation>
    <scope>NUCLEOTIDE SEQUENCE [LARGE SCALE GENOMIC DNA]</scope>
    <source>
        <strain evidence="2 3">PCH200</strain>
    </source>
</reference>
<evidence type="ECO:0000313" key="2">
    <source>
        <dbReference type="EMBL" id="PWD51512.1"/>
    </source>
</evidence>
<dbReference type="InterPro" id="IPR024983">
    <property type="entry name" value="CHAT_dom"/>
</dbReference>
<dbReference type="Pfam" id="PF12770">
    <property type="entry name" value="CHAT"/>
    <property type="match status" value="1"/>
</dbReference>
<dbReference type="RefSeq" id="WP_109229894.1">
    <property type="nucleotide sequence ID" value="NZ_PYHR01000002.1"/>
</dbReference>
<dbReference type="SUPFAM" id="SSF48452">
    <property type="entry name" value="TPR-like"/>
    <property type="match status" value="2"/>
</dbReference>
<dbReference type="EMBL" id="PYHR01000002">
    <property type="protein sequence ID" value="PWD51512.1"/>
    <property type="molecule type" value="Genomic_DNA"/>
</dbReference>
<evidence type="ECO:0000259" key="1">
    <source>
        <dbReference type="Pfam" id="PF12770"/>
    </source>
</evidence>
<dbReference type="AlphaFoldDB" id="A0A2U1ZX67"/>
<feature type="domain" description="CHAT" evidence="1">
    <location>
        <begin position="584"/>
        <end position="790"/>
    </location>
</feature>
<accession>A0A2U1ZX67</accession>
<proteinExistence type="predicted"/>
<dbReference type="Proteomes" id="UP000245166">
    <property type="component" value="Unassembled WGS sequence"/>
</dbReference>
<dbReference type="OrthoDB" id="9761935at2"/>
<keyword evidence="3" id="KW-1185">Reference proteome</keyword>
<name>A0A2U1ZX67_9MICO</name>
<dbReference type="InterPro" id="IPR011990">
    <property type="entry name" value="TPR-like_helical_dom_sf"/>
</dbReference>
<organism evidence="2 3">
    <name type="scientific">Serinibacter arcticus</name>
    <dbReference type="NCBI Taxonomy" id="1655435"/>
    <lineage>
        <taxon>Bacteria</taxon>
        <taxon>Bacillati</taxon>
        <taxon>Actinomycetota</taxon>
        <taxon>Actinomycetes</taxon>
        <taxon>Micrococcales</taxon>
        <taxon>Beutenbergiaceae</taxon>
        <taxon>Serinibacter</taxon>
    </lineage>
</organism>
<protein>
    <recommendedName>
        <fullName evidence="1">CHAT domain-containing protein</fullName>
    </recommendedName>
</protein>
<evidence type="ECO:0000313" key="3">
    <source>
        <dbReference type="Proteomes" id="UP000245166"/>
    </source>
</evidence>
<sequence length="825" mass="87443">MAVAPTQELYREAVTRANAGHLAAALRLLDRAEARGTDPDVAALILGTRAYVLAERGDPGGAQELCRTAMATPGIHRRTTAVLAGQLGLVALRGGDVRTAGPMLDLAVRGLDHEPRLLGQVLLNRGMVAMERDRLGPAEADFRRAVVAFEEAGDAVGTAKATHNAGVIALLRGDLVEALHAMDAARDVLAPISPMMRATCDGDRADLLQRAGMPRDAVPLLVSASAAYGRAGLSQLQAETDLTLARTVLPLDPGRALAVARRAQRRFVRAGNPTAALRAEALVVRLGLEAAAVTGAEARAAARTRAAGGRLLARADDLVDRLAAAGMPEQSRELRRHTARAAARLGDVGDAVGRLRRVRVLPREPLLGRVLHREVSAEVAALAGRRRLALQHAFAGISEVTAWQDRYEDIDLRTSLAVHGRQLLVTGIETSLALGDAELVLAWAELTRGVVSRAASVRVPAEPHLEARGGPPPDPGRHPLAALRGQGWRLHERPGGPPDAEEGRRDVRLRSALAEQEATLVSFVRTDVELAAVVVTPDRSVLVRLGAWAEVEPVLAELLADLDVAALDLPGDLQRVVAQSLQRRLAEIAALVLDPVLAAVGLGLGPDGVGPDGEAPDGGGLPRPHRLVITAPAALSGVPWSMVPGLGRCAVTIPETVTDWLRRLAPAKGTGGTGRERRDVRLGRRAHPVRAGFVAGPRLTQAETEVRAAATAWPGAVVIAGDEAGTAQLSRLAARVDVLHVAAHGRHSADNPLFSGLELADGAWFGYDIEQLERVPDYVVLSSCELGRSSAVWGRRPSGWRARGCTRACGAWWRRRCASTTPRRR</sequence>
<dbReference type="Gene3D" id="1.25.40.10">
    <property type="entry name" value="Tetratricopeptide repeat domain"/>
    <property type="match status" value="1"/>
</dbReference>
<gene>
    <name evidence="2" type="ORF">C8046_13435</name>
</gene>
<comment type="caution">
    <text evidence="2">The sequence shown here is derived from an EMBL/GenBank/DDBJ whole genome shotgun (WGS) entry which is preliminary data.</text>
</comment>